<dbReference type="Proteomes" id="UP000002484">
    <property type="component" value="Chromosome"/>
</dbReference>
<evidence type="ECO:0000313" key="3">
    <source>
        <dbReference type="EMBL" id="ADP81963.1"/>
    </source>
</evidence>
<dbReference type="KEGG" id="fri:FraEuI1c_3957"/>
<reference evidence="3 4" key="1">
    <citation type="submission" date="2010-10" db="EMBL/GenBank/DDBJ databases">
        <title>Complete sequence of Frankia sp. EuI1c.</title>
        <authorList>
            <consortium name="US DOE Joint Genome Institute"/>
            <person name="Lucas S."/>
            <person name="Copeland A."/>
            <person name="Lapidus A."/>
            <person name="Cheng J.-F."/>
            <person name="Bruce D."/>
            <person name="Goodwin L."/>
            <person name="Pitluck S."/>
            <person name="Chertkov O."/>
            <person name="Detter J.C."/>
            <person name="Han C."/>
            <person name="Tapia R."/>
            <person name="Land M."/>
            <person name="Hauser L."/>
            <person name="Jeffries C."/>
            <person name="Kyrpides N."/>
            <person name="Ivanova N."/>
            <person name="Mikhailova N."/>
            <person name="Beauchemin N."/>
            <person name="Sen A."/>
            <person name="Sur S.A."/>
            <person name="Gtari M."/>
            <person name="Wall L."/>
            <person name="Tisa L."/>
            <person name="Woyke T."/>
        </authorList>
    </citation>
    <scope>NUCLEOTIDE SEQUENCE [LARGE SCALE GENOMIC DNA]</scope>
    <source>
        <strain evidence="4">DSM 45817 / CECT 9037 / EuI1c</strain>
    </source>
</reference>
<name>E3J6N9_PSEI1</name>
<evidence type="ECO:0000313" key="4">
    <source>
        <dbReference type="Proteomes" id="UP000002484"/>
    </source>
</evidence>
<dbReference type="InterPro" id="IPR000633">
    <property type="entry name" value="Vinculin_CS"/>
</dbReference>
<dbReference type="EMBL" id="CP002299">
    <property type="protein sequence ID" value="ADP81963.1"/>
    <property type="molecule type" value="Genomic_DNA"/>
</dbReference>
<evidence type="ECO:0000256" key="2">
    <source>
        <dbReference type="ARBA" id="ARBA00029433"/>
    </source>
</evidence>
<keyword evidence="1" id="KW-0472">Membrane</keyword>
<dbReference type="GO" id="GO:0012505">
    <property type="term" value="C:endomembrane system"/>
    <property type="evidence" value="ECO:0007669"/>
    <property type="project" value="UniProtKB-SubCell"/>
</dbReference>
<dbReference type="PROSITE" id="PS00664">
    <property type="entry name" value="VINCULIN_2"/>
    <property type="match status" value="1"/>
</dbReference>
<comment type="subcellular location">
    <subcellularLocation>
        <location evidence="2">Endomembrane system</location>
        <topology evidence="2">Peripheral membrane protein</topology>
        <orientation evidence="2">Cytoplasmic side</orientation>
    </subcellularLocation>
</comment>
<dbReference type="HOGENOM" id="CLU_918020_0_0_11"/>
<dbReference type="STRING" id="298654.FraEuI1c_3957"/>
<dbReference type="GO" id="GO:0016740">
    <property type="term" value="F:transferase activity"/>
    <property type="evidence" value="ECO:0007669"/>
    <property type="project" value="UniProtKB-KW"/>
</dbReference>
<evidence type="ECO:0000256" key="1">
    <source>
        <dbReference type="ARBA" id="ARBA00023136"/>
    </source>
</evidence>
<dbReference type="AlphaFoldDB" id="E3J6N9"/>
<dbReference type="RefSeq" id="WP_013425081.1">
    <property type="nucleotide sequence ID" value="NC_014666.1"/>
</dbReference>
<keyword evidence="3" id="KW-0808">Transferase</keyword>
<proteinExistence type="predicted"/>
<protein>
    <submittedName>
        <fullName evidence="3">Aminoglycoside phosphotransferase</fullName>
    </submittedName>
</protein>
<dbReference type="InterPro" id="IPR011009">
    <property type="entry name" value="Kinase-like_dom_sf"/>
</dbReference>
<dbReference type="eggNOG" id="COG2334">
    <property type="taxonomic scope" value="Bacteria"/>
</dbReference>
<accession>E3J6N9</accession>
<dbReference type="OrthoDB" id="3340432at2"/>
<dbReference type="Gene3D" id="3.90.1200.10">
    <property type="match status" value="1"/>
</dbReference>
<dbReference type="GO" id="GO:0007155">
    <property type="term" value="P:cell adhesion"/>
    <property type="evidence" value="ECO:0007669"/>
    <property type="project" value="InterPro"/>
</dbReference>
<dbReference type="SUPFAM" id="SSF56112">
    <property type="entry name" value="Protein kinase-like (PK-like)"/>
    <property type="match status" value="1"/>
</dbReference>
<dbReference type="InParanoid" id="E3J6N9"/>
<sequence>MDDSASLLAALLAEIGEEGEAARSPVRGWAMSGVERVRLPSGGQVIFKYVREPFTGEAGVLRALARQDVPVAGLLASVQRDAHLGMLLQDLGDPEREATDAEGAVGAVVTHGARPPAGLPVLDVAALADLPGRALTSLMELRSRGRWLDTDDLGVLLGVLAAVADQRATGAAVPPFGLCHSEFHPSSLHIGQAGWRLLDWARAFVGPGLLDLASWQGTTGPPDVDALDRLISAYVAAGGAPEATLPRGRVPAAAWALGWHRLWVIEWYLEQATTWIDDPSQDGIVEPVVRRHLKEAAEYLALT</sequence>
<keyword evidence="4" id="KW-1185">Reference proteome</keyword>
<organism evidence="3 4">
    <name type="scientific">Pseudofrankia inefficax (strain DSM 45817 / CECT 9037 / DDB 130130 / EuI1c)</name>
    <name type="common">Frankia inefficax</name>
    <dbReference type="NCBI Taxonomy" id="298654"/>
    <lineage>
        <taxon>Bacteria</taxon>
        <taxon>Bacillati</taxon>
        <taxon>Actinomycetota</taxon>
        <taxon>Actinomycetes</taxon>
        <taxon>Frankiales</taxon>
        <taxon>Frankiaceae</taxon>
        <taxon>Pseudofrankia</taxon>
    </lineage>
</organism>
<dbReference type="GO" id="GO:0005198">
    <property type="term" value="F:structural molecule activity"/>
    <property type="evidence" value="ECO:0007669"/>
    <property type="project" value="InterPro"/>
</dbReference>
<gene>
    <name evidence="3" type="ordered locus">FraEuI1c_3957</name>
</gene>
<dbReference type="GO" id="GO:0015629">
    <property type="term" value="C:actin cytoskeleton"/>
    <property type="evidence" value="ECO:0007669"/>
    <property type="project" value="InterPro"/>
</dbReference>